<feature type="transmembrane region" description="Helical" evidence="9">
    <location>
        <begin position="393"/>
        <end position="408"/>
    </location>
</feature>
<dbReference type="InterPro" id="IPR001851">
    <property type="entry name" value="ABC_transp_permease"/>
</dbReference>
<dbReference type="AlphaFoldDB" id="A0A937UQY5"/>
<accession>A0A937UQY5</accession>
<feature type="transmembrane region" description="Helical" evidence="9">
    <location>
        <begin position="487"/>
        <end position="505"/>
    </location>
</feature>
<dbReference type="PANTHER" id="PTHR11795">
    <property type="entry name" value="BRANCHED-CHAIN AMINO ACID TRANSPORT SYSTEM PERMEASE PROTEIN LIVH"/>
    <property type="match status" value="1"/>
</dbReference>
<name>A0A937UQY5_9ACTN</name>
<feature type="transmembrane region" description="Helical" evidence="9">
    <location>
        <begin position="366"/>
        <end position="386"/>
    </location>
</feature>
<feature type="transmembrane region" description="Helical" evidence="9">
    <location>
        <begin position="225"/>
        <end position="242"/>
    </location>
</feature>
<keyword evidence="5" id="KW-0029">Amino-acid transport</keyword>
<keyword evidence="6 9" id="KW-1133">Transmembrane helix</keyword>
<feature type="transmembrane region" description="Helical" evidence="9">
    <location>
        <begin position="95"/>
        <end position="113"/>
    </location>
</feature>
<gene>
    <name evidence="11" type="ORF">I7412_35190</name>
</gene>
<dbReference type="PANTHER" id="PTHR11795:SF451">
    <property type="entry name" value="ABC TRANSPORTER PERMEASE PROTEIN"/>
    <property type="match status" value="1"/>
</dbReference>
<proteinExistence type="inferred from homology"/>
<evidence type="ECO:0000256" key="5">
    <source>
        <dbReference type="ARBA" id="ARBA00022970"/>
    </source>
</evidence>
<evidence type="ECO:0000256" key="4">
    <source>
        <dbReference type="ARBA" id="ARBA00022692"/>
    </source>
</evidence>
<keyword evidence="12" id="KW-1185">Reference proteome</keyword>
<evidence type="ECO:0000256" key="9">
    <source>
        <dbReference type="SAM" id="Phobius"/>
    </source>
</evidence>
<evidence type="ECO:0008006" key="13">
    <source>
        <dbReference type="Google" id="ProtNLM"/>
    </source>
</evidence>
<dbReference type="GO" id="GO:0005886">
    <property type="term" value="C:plasma membrane"/>
    <property type="evidence" value="ECO:0007669"/>
    <property type="project" value="UniProtKB-SubCell"/>
</dbReference>
<dbReference type="GO" id="GO:0006865">
    <property type="term" value="P:amino acid transport"/>
    <property type="evidence" value="ECO:0007669"/>
    <property type="project" value="UniProtKB-KW"/>
</dbReference>
<feature type="transmembrane region" description="Helical" evidence="9">
    <location>
        <begin position="173"/>
        <end position="193"/>
    </location>
</feature>
<feature type="transmembrane region" description="Helical" evidence="9">
    <location>
        <begin position="536"/>
        <end position="556"/>
    </location>
</feature>
<dbReference type="Pfam" id="PF02653">
    <property type="entry name" value="BPD_transp_2"/>
    <property type="match status" value="2"/>
</dbReference>
<feature type="transmembrane region" description="Helical" evidence="9">
    <location>
        <begin position="248"/>
        <end position="267"/>
    </location>
</feature>
<keyword evidence="3" id="KW-1003">Cell membrane</keyword>
<feature type="transmembrane region" description="Helical" evidence="9">
    <location>
        <begin position="441"/>
        <end position="460"/>
    </location>
</feature>
<feature type="transmembrane region" description="Helical" evidence="9">
    <location>
        <begin position="299"/>
        <end position="318"/>
    </location>
</feature>
<feature type="transmembrane region" description="Helical" evidence="9">
    <location>
        <begin position="37"/>
        <end position="59"/>
    </location>
</feature>
<feature type="transmembrane region" description="Helical" evidence="9">
    <location>
        <begin position="66"/>
        <end position="83"/>
    </location>
</feature>
<feature type="transmembrane region" description="Helical" evidence="9">
    <location>
        <begin position="568"/>
        <end position="601"/>
    </location>
</feature>
<evidence type="ECO:0000256" key="6">
    <source>
        <dbReference type="ARBA" id="ARBA00022989"/>
    </source>
</evidence>
<reference evidence="11" key="1">
    <citation type="submission" date="2020-12" db="EMBL/GenBank/DDBJ databases">
        <title>Genomic characterization of non-nitrogen-fixing Frankia strains.</title>
        <authorList>
            <person name="Carlos-Shanley C."/>
            <person name="Guerra T."/>
            <person name="Hahn D."/>
        </authorList>
    </citation>
    <scope>NUCLEOTIDE SEQUENCE</scope>
    <source>
        <strain evidence="11">CN6</strain>
    </source>
</reference>
<dbReference type="GO" id="GO:0022857">
    <property type="term" value="F:transmembrane transporter activity"/>
    <property type="evidence" value="ECO:0007669"/>
    <property type="project" value="InterPro"/>
</dbReference>
<dbReference type="RefSeq" id="WP_203006985.1">
    <property type="nucleotide sequence ID" value="NZ_JADWYU010000044.1"/>
</dbReference>
<keyword evidence="4 9" id="KW-0812">Transmembrane</keyword>
<feature type="chain" id="PRO_5037980344" description="ABC transporter permease" evidence="10">
    <location>
        <begin position="28"/>
        <end position="739"/>
    </location>
</feature>
<comment type="similarity">
    <text evidence="8">Belongs to the binding-protein-dependent transport system permease family. LivHM subfamily.</text>
</comment>
<evidence type="ECO:0000256" key="10">
    <source>
        <dbReference type="SAM" id="SignalP"/>
    </source>
</evidence>
<evidence type="ECO:0000313" key="12">
    <source>
        <dbReference type="Proteomes" id="UP000604475"/>
    </source>
</evidence>
<evidence type="ECO:0000256" key="7">
    <source>
        <dbReference type="ARBA" id="ARBA00023136"/>
    </source>
</evidence>
<evidence type="ECO:0000256" key="1">
    <source>
        <dbReference type="ARBA" id="ARBA00004651"/>
    </source>
</evidence>
<dbReference type="InterPro" id="IPR052157">
    <property type="entry name" value="BCAA_transport_permease"/>
</dbReference>
<keyword evidence="2" id="KW-0813">Transport</keyword>
<feature type="transmembrane region" description="Helical" evidence="9">
    <location>
        <begin position="339"/>
        <end position="360"/>
    </location>
</feature>
<evidence type="ECO:0000313" key="11">
    <source>
        <dbReference type="EMBL" id="MBL7632309.1"/>
    </source>
</evidence>
<dbReference type="CDD" id="cd06582">
    <property type="entry name" value="TM_PBP1_LivH_like"/>
    <property type="match status" value="1"/>
</dbReference>
<feature type="transmembrane region" description="Helical" evidence="9">
    <location>
        <begin position="414"/>
        <end position="434"/>
    </location>
</feature>
<evidence type="ECO:0000256" key="8">
    <source>
        <dbReference type="ARBA" id="ARBA00037998"/>
    </source>
</evidence>
<comment type="caution">
    <text evidence="11">The sequence shown here is derived from an EMBL/GenBank/DDBJ whole genome shotgun (WGS) entry which is preliminary data.</text>
</comment>
<dbReference type="Proteomes" id="UP000604475">
    <property type="component" value="Unassembled WGS sequence"/>
</dbReference>
<evidence type="ECO:0000256" key="3">
    <source>
        <dbReference type="ARBA" id="ARBA00022475"/>
    </source>
</evidence>
<protein>
    <recommendedName>
        <fullName evidence="13">ABC transporter permease</fullName>
    </recommendedName>
</protein>
<dbReference type="EMBL" id="JAEACQ010000307">
    <property type="protein sequence ID" value="MBL7632309.1"/>
    <property type="molecule type" value="Genomic_DNA"/>
</dbReference>
<keyword evidence="10" id="KW-0732">Signal</keyword>
<keyword evidence="7 9" id="KW-0472">Membrane</keyword>
<comment type="subcellular location">
    <subcellularLocation>
        <location evidence="1">Cell membrane</location>
        <topology evidence="1">Multi-pass membrane protein</topology>
    </subcellularLocation>
</comment>
<feature type="transmembrane region" description="Helical" evidence="9">
    <location>
        <begin position="274"/>
        <end position="293"/>
    </location>
</feature>
<sequence>MPLVTRRVAVPVLSVALLVYLASNAWAGEPVTVDSLVQLVAFALPIAGLYAISATGLVVVYSATGIFNVAQGAIGMVCAFVYWELSVNRGLPVPLALILVVGVFAPLFAVVLNRVLMQRLRNAPLITQLLGTVGVMALLLGVAALIWDPTASYPIDGLGGSGGIHISGVLLSWHRVITIVTAVVIAVALRFVLTSTRLGVSMRAVVDNEDLASLHGIRPQRVSDTAWIIGSVCAALAGILIAPEVGNMSAETLTFFVINAFAAAVFGRLKSLPMTYVGAVVLGLIVSFTSTFLDLEGRWTPLAGVLPALALFVVLLVAPQQSIRLGRPVRRYHIETVPTMRSVLTGSAVLVILSVVAGLTFSPVNVTRMISAVTVGLILLGMVPLLGWAGMPFFAPYALAGVGAWVTWSLGGSILALLAAAAASAVAGVVVALPALRLRELYLALSSIAFALIAVSFLFVQPEVFEIPRQLDRLTIAGFDLSSGTRFLVYACVLYAILAVLLVAVRRSQYGRRIIALRDSEAAAACIGISAASTKALVFALAGAVAGIGGGVLAQGQRFASSEQFPMVAGLAIILSLTVMGIGTVSGPVAAGLLGALLTALAHDWAPGHITDALELFGPALAVLALSSQPRGQIPEVAARAREHPWRAVATVVGLAVTIVGCRLMSVPGEIGFVLAVTGALVARMLYDLVRPSPAASATAGDATDIRLGVSRPITSAHVREWDRALGVPAGVGREVVAS</sequence>
<feature type="transmembrane region" description="Helical" evidence="9">
    <location>
        <begin position="125"/>
        <end position="147"/>
    </location>
</feature>
<evidence type="ECO:0000256" key="2">
    <source>
        <dbReference type="ARBA" id="ARBA00022448"/>
    </source>
</evidence>
<organism evidence="11 12">
    <name type="scientific">Frankia nepalensis</name>
    <dbReference type="NCBI Taxonomy" id="1836974"/>
    <lineage>
        <taxon>Bacteria</taxon>
        <taxon>Bacillati</taxon>
        <taxon>Actinomycetota</taxon>
        <taxon>Actinomycetes</taxon>
        <taxon>Frankiales</taxon>
        <taxon>Frankiaceae</taxon>
        <taxon>Frankia</taxon>
    </lineage>
</organism>
<feature type="signal peptide" evidence="10">
    <location>
        <begin position="1"/>
        <end position="27"/>
    </location>
</feature>